<accession>A0A2C6KM17</accession>
<protein>
    <recommendedName>
        <fullName evidence="4">Transmembrane protein</fullName>
    </recommendedName>
</protein>
<evidence type="ECO:0000313" key="3">
    <source>
        <dbReference type="Proteomes" id="UP000221165"/>
    </source>
</evidence>
<keyword evidence="3" id="KW-1185">Reference proteome</keyword>
<sequence>MCVYKLHILALISIYIYICAYRSRGGVFIVYLDMPDVCELPC</sequence>
<organism evidence="2 3">
    <name type="scientific">Cystoisospora suis</name>
    <dbReference type="NCBI Taxonomy" id="483139"/>
    <lineage>
        <taxon>Eukaryota</taxon>
        <taxon>Sar</taxon>
        <taxon>Alveolata</taxon>
        <taxon>Apicomplexa</taxon>
        <taxon>Conoidasida</taxon>
        <taxon>Coccidia</taxon>
        <taxon>Eucoccidiorida</taxon>
        <taxon>Eimeriorina</taxon>
        <taxon>Sarcocystidae</taxon>
        <taxon>Cystoisospora</taxon>
    </lineage>
</organism>
<proteinExistence type="predicted"/>
<evidence type="ECO:0000256" key="1">
    <source>
        <dbReference type="SAM" id="Phobius"/>
    </source>
</evidence>
<dbReference type="AlphaFoldDB" id="A0A2C6KM17"/>
<dbReference type="Proteomes" id="UP000221165">
    <property type="component" value="Unassembled WGS sequence"/>
</dbReference>
<reference evidence="2 3" key="1">
    <citation type="journal article" date="2017" name="Int. J. Parasitol.">
        <title>The genome of the protozoan parasite Cystoisospora suis and a reverse vaccinology approach to identify vaccine candidates.</title>
        <authorList>
            <person name="Palmieri N."/>
            <person name="Shrestha A."/>
            <person name="Ruttkowski B."/>
            <person name="Beck T."/>
            <person name="Vogl C."/>
            <person name="Tomley F."/>
            <person name="Blake D.P."/>
            <person name="Joachim A."/>
        </authorList>
    </citation>
    <scope>NUCLEOTIDE SEQUENCE [LARGE SCALE GENOMIC DNA]</scope>
    <source>
        <strain evidence="2 3">Wien I</strain>
    </source>
</reference>
<dbReference type="VEuPathDB" id="ToxoDB:CSUI_008502"/>
<dbReference type="EMBL" id="MIGC01004754">
    <property type="protein sequence ID" value="PHJ17678.1"/>
    <property type="molecule type" value="Genomic_DNA"/>
</dbReference>
<gene>
    <name evidence="2" type="ORF">CSUI_008502</name>
</gene>
<feature type="transmembrane region" description="Helical" evidence="1">
    <location>
        <begin position="6"/>
        <end position="23"/>
    </location>
</feature>
<dbReference type="RefSeq" id="XP_067919395.1">
    <property type="nucleotide sequence ID" value="XM_068068633.1"/>
</dbReference>
<keyword evidence="1" id="KW-0812">Transmembrane</keyword>
<comment type="caution">
    <text evidence="2">The sequence shown here is derived from an EMBL/GenBank/DDBJ whole genome shotgun (WGS) entry which is preliminary data.</text>
</comment>
<evidence type="ECO:0008006" key="4">
    <source>
        <dbReference type="Google" id="ProtNLM"/>
    </source>
</evidence>
<keyword evidence="1" id="KW-1133">Transmembrane helix</keyword>
<feature type="non-terminal residue" evidence="2">
    <location>
        <position position="42"/>
    </location>
</feature>
<name>A0A2C6KM17_9APIC</name>
<keyword evidence="1" id="KW-0472">Membrane</keyword>
<dbReference type="GeneID" id="94431844"/>
<evidence type="ECO:0000313" key="2">
    <source>
        <dbReference type="EMBL" id="PHJ17678.1"/>
    </source>
</evidence>